<dbReference type="Gene3D" id="3.30.60.20">
    <property type="match status" value="2"/>
</dbReference>
<comment type="similarity">
    <text evidence="4">Belongs to the protein kinase superfamily. CAMK Ser/Thr protein kinase family. PKD subfamily.</text>
</comment>
<keyword evidence="9" id="KW-0808">Transferase</keyword>
<dbReference type="Pfam" id="PF25525">
    <property type="entry name" value="Ubiquitin_PRKD1_N"/>
    <property type="match status" value="1"/>
</dbReference>
<evidence type="ECO:0000256" key="9">
    <source>
        <dbReference type="ARBA" id="ARBA00022679"/>
    </source>
</evidence>
<feature type="domain" description="CMP/dCMP-type deaminase" evidence="24">
    <location>
        <begin position="980"/>
        <end position="1090"/>
    </location>
</feature>
<keyword evidence="13" id="KW-0863">Zinc-finger</keyword>
<protein>
    <recommendedName>
        <fullName evidence="5">protein kinase C</fullName>
        <ecNumber evidence="5">2.7.11.13</ecNumber>
    </recommendedName>
</protein>
<dbReference type="InterPro" id="IPR011993">
    <property type="entry name" value="PH-like_dom_sf"/>
</dbReference>
<reference evidence="25" key="1">
    <citation type="submission" date="2014-05" db="EMBL/GenBank/DDBJ databases">
        <title>The genome and life-stage specific transcriptomes of Globodera pallida elucidate key aspects of plant parasitism by a cyst nematode.</title>
        <authorList>
            <person name="Cotton J.A."/>
            <person name="Lilley C.J."/>
            <person name="Jones L.M."/>
            <person name="Kikuchi T."/>
            <person name="Reid A.J."/>
            <person name="Thorpe P."/>
            <person name="Tsai I.J."/>
            <person name="Beasley H."/>
            <person name="Blok V."/>
            <person name="Cock P.J.A."/>
            <person name="Van den Akker S.E."/>
            <person name="Holroyd N."/>
            <person name="Hunt M."/>
            <person name="Mantelin S."/>
            <person name="Naghra H."/>
            <person name="Pain A."/>
            <person name="Palomares-Rius J.E."/>
            <person name="Zarowiecki M."/>
            <person name="Berriman M."/>
            <person name="Jones J.T."/>
            <person name="Urwin P.E."/>
        </authorList>
    </citation>
    <scope>NUCLEOTIDE SEQUENCE [LARGE SCALE GENOMIC DNA]</scope>
    <source>
        <strain evidence="25">Lindley</strain>
    </source>
</reference>
<dbReference type="InterPro" id="IPR008271">
    <property type="entry name" value="Ser/Thr_kinase_AS"/>
</dbReference>
<proteinExistence type="inferred from homology"/>
<keyword evidence="6" id="KW-0963">Cytoplasm</keyword>
<keyword evidence="17" id="KW-0460">Magnesium</keyword>
<feature type="domain" description="Phorbol-ester/DAG-type" evidence="23">
    <location>
        <begin position="299"/>
        <end position="349"/>
    </location>
</feature>
<feature type="compositionally biased region" description="Low complexity" evidence="21">
    <location>
        <begin position="45"/>
        <end position="69"/>
    </location>
</feature>
<evidence type="ECO:0000256" key="2">
    <source>
        <dbReference type="ARBA" id="ARBA00004370"/>
    </source>
</evidence>
<evidence type="ECO:0000256" key="4">
    <source>
        <dbReference type="ARBA" id="ARBA00008582"/>
    </source>
</evidence>
<dbReference type="PROSITE" id="PS00479">
    <property type="entry name" value="ZF_DAG_PE_1"/>
    <property type="match status" value="1"/>
</dbReference>
<sequence length="1108" mass="123874">MAASKNNGGTGGSSFLFNSAEFWPTALANNHTNHNLIIPLQPQQPNNSNNNNPNNPSNNSSSSSNNSPNHCQQQTQQQRLPDKIWQQQQQQQQQVITIALQYGPLKELVIVERTADASAFDLFRQKARQMVEKQLQFESAISPNGGNSPSAPTQIAVGEVQLFLHDYKSFNMLTCLTSLAQLDNGSVVEIIRIDRSEKPIKPHSLLVNTYVTPTFCDYCGEMLIGLVKQGLQCQLCKCNFHKKCAFAPRNNCAKSDAVPTTFLAGAGQFPVSTAFEANAEHRQQQQQQQQQSHAYFQLPHSLLVHNYKTPTVCKICDKLLMGVFKQGLRCRDCKVNVHKKCAFLLPSNCQINVENAIMMSGDQLSMGGGDQSPSLGAFQQDAVVDCKRHSQQQPMDVGNTSVDEMIPLARLPGSASSRSVRHAATGQPLCEGWLIHFLMQEKERRRLRHYWVLANGVISLHNEYNDGVNPSRVFRHIQLAEIVALIPYEGPSMDPKFSRHAFEIRTASGLTFCVGENLEAFGTHTANTTAPPPTPLSVTKSRYFGGAGATPSWQQWFQALQQSLQPPPLRTDPTNAEPALQFSQIYQVHREKVLGSGQFGTVYSGVHRQSGREVAVKVIAKDRFSKKSSAVETLKSEVAILQAVDHQGIIKLESMFETKDKIFVVMEKMDGDMLEMILSQATGRLNERSTKFLIMQILSALHYLHYRGIAHCDLKPENVLLSDFHSNFPQTKLCDFGYARFIGETQFRKTIVGTPAYLAPEVLKKKGYNKSLDMWSVGVIIYVTLSGTFPFNENEEIAEQIQNAEFMFPSAPWKNISADAVDLIQRLLRVQIEERLTIDECIGHRWLKDAQTYWDLICLEKRLGHRYLTSEAEDLIWAPQLSAMGLLQTTNAGGGAAESQQCPVEQRKSSTTTKMETDQQQLQQDGSIVDLLLSRSDHVPLIILDLILTLAVHFTSIISPADHRSFVRSPFWSEKQMPDQKEKEFMHNAVEEGIRGVQCGDGGPFGAVIVKNGEIIAQGHNMVLTSNDPTAHAEIVALRRASQALDTFDLSGCSLYTSCYPCPMCMGAVLWARIANCFEQMMALEHLPVEGHMIVFKLWEQREEKRMY</sequence>
<keyword evidence="15" id="KW-0862">Zinc</keyword>
<dbReference type="PROSITE" id="PS51747">
    <property type="entry name" value="CYT_DCMP_DEAMINASES_2"/>
    <property type="match status" value="1"/>
</dbReference>
<comment type="cofactor">
    <cofactor evidence="1">
        <name>Mg(2+)</name>
        <dbReference type="ChEBI" id="CHEBI:18420"/>
    </cofactor>
</comment>
<evidence type="ECO:0000256" key="21">
    <source>
        <dbReference type="SAM" id="MobiDB-lite"/>
    </source>
</evidence>
<dbReference type="SMART" id="SM00220">
    <property type="entry name" value="S_TKc"/>
    <property type="match status" value="1"/>
</dbReference>
<evidence type="ECO:0000256" key="13">
    <source>
        <dbReference type="ARBA" id="ARBA00022771"/>
    </source>
</evidence>
<dbReference type="WBParaSite" id="GPLIN_000899800">
    <property type="protein sequence ID" value="GPLIN_000899800"/>
    <property type="gene ID" value="GPLIN_000899800"/>
</dbReference>
<dbReference type="FunFam" id="3.30.60.20:FF:000021">
    <property type="entry name" value="Serine/threonine-protein kinase"/>
    <property type="match status" value="1"/>
</dbReference>
<keyword evidence="10" id="KW-0479">Metal-binding</keyword>
<keyword evidence="18" id="KW-0472">Membrane</keyword>
<evidence type="ECO:0000256" key="10">
    <source>
        <dbReference type="ARBA" id="ARBA00022723"/>
    </source>
</evidence>
<evidence type="ECO:0000256" key="16">
    <source>
        <dbReference type="ARBA" id="ARBA00022840"/>
    </source>
</evidence>
<dbReference type="PROSITE" id="PS50081">
    <property type="entry name" value="ZF_DAG_PE_2"/>
    <property type="match status" value="2"/>
</dbReference>
<keyword evidence="12 20" id="KW-0547">Nucleotide-binding</keyword>
<evidence type="ECO:0000256" key="20">
    <source>
        <dbReference type="PROSITE-ProRule" id="PRU10141"/>
    </source>
</evidence>
<dbReference type="Gene3D" id="2.30.29.30">
    <property type="entry name" value="Pleckstrin-homology domain (PH domain)/Phosphotyrosine-binding domain (PTB)"/>
    <property type="match status" value="1"/>
</dbReference>
<feature type="domain" description="Protein kinase" evidence="22">
    <location>
        <begin position="588"/>
        <end position="847"/>
    </location>
</feature>
<dbReference type="CDD" id="cd20798">
    <property type="entry name" value="C1_CeDKF1-like_rpt2"/>
    <property type="match status" value="1"/>
</dbReference>
<dbReference type="EC" id="2.7.11.13" evidence="5"/>
<feature type="domain" description="Phorbol-ester/DAG-type" evidence="23">
    <location>
        <begin position="202"/>
        <end position="252"/>
    </location>
</feature>
<dbReference type="InterPro" id="IPR016193">
    <property type="entry name" value="Cytidine_deaminase-like"/>
</dbReference>
<keyword evidence="25" id="KW-1185">Reference proteome</keyword>
<evidence type="ECO:0000313" key="26">
    <source>
        <dbReference type="WBParaSite" id="GPLIN_000899800"/>
    </source>
</evidence>
<evidence type="ECO:0000259" key="22">
    <source>
        <dbReference type="PROSITE" id="PS50011"/>
    </source>
</evidence>
<evidence type="ECO:0000256" key="18">
    <source>
        <dbReference type="ARBA" id="ARBA00023136"/>
    </source>
</evidence>
<dbReference type="InterPro" id="IPR016192">
    <property type="entry name" value="APOBEC/CMP_deaminase_Zn-bd"/>
</dbReference>
<dbReference type="PANTHER" id="PTHR22968">
    <property type="entry name" value="PROTEIN KINASE C, MU"/>
    <property type="match status" value="1"/>
</dbReference>
<dbReference type="InterPro" id="IPR046349">
    <property type="entry name" value="C1-like_sf"/>
</dbReference>
<evidence type="ECO:0000259" key="24">
    <source>
        <dbReference type="PROSITE" id="PS51747"/>
    </source>
</evidence>
<dbReference type="GO" id="GO:0005524">
    <property type="term" value="F:ATP binding"/>
    <property type="evidence" value="ECO:0007669"/>
    <property type="project" value="UniProtKB-UniRule"/>
</dbReference>
<dbReference type="FunFam" id="1.10.510.10:FF:000571">
    <property type="entry name" value="Maternal embryonic leucine zipper kinase"/>
    <property type="match status" value="1"/>
</dbReference>
<reference evidence="26" key="2">
    <citation type="submission" date="2016-06" db="UniProtKB">
        <authorList>
            <consortium name="WormBaseParasite"/>
        </authorList>
    </citation>
    <scope>IDENTIFICATION</scope>
</reference>
<evidence type="ECO:0000256" key="5">
    <source>
        <dbReference type="ARBA" id="ARBA00012429"/>
    </source>
</evidence>
<keyword evidence="16 20" id="KW-0067">ATP-binding</keyword>
<evidence type="ECO:0000256" key="19">
    <source>
        <dbReference type="ARBA" id="ARBA00047272"/>
    </source>
</evidence>
<evidence type="ECO:0000256" key="7">
    <source>
        <dbReference type="ARBA" id="ARBA00022527"/>
    </source>
</evidence>
<dbReference type="InterPro" id="IPR057764">
    <property type="entry name" value="Ubiquitin_PRKD1-3_N"/>
</dbReference>
<evidence type="ECO:0000256" key="8">
    <source>
        <dbReference type="ARBA" id="ARBA00022553"/>
    </source>
</evidence>
<evidence type="ECO:0000256" key="11">
    <source>
        <dbReference type="ARBA" id="ARBA00022737"/>
    </source>
</evidence>
<dbReference type="GO" id="GO:0004697">
    <property type="term" value="F:diacylglycerol-dependent serine/threonine kinase activity"/>
    <property type="evidence" value="ECO:0007669"/>
    <property type="project" value="UniProtKB-EC"/>
</dbReference>
<dbReference type="Gene3D" id="3.40.140.10">
    <property type="entry name" value="Cytidine Deaminase, domain 2"/>
    <property type="match status" value="1"/>
</dbReference>
<dbReference type="SUPFAM" id="SSF56112">
    <property type="entry name" value="Protein kinase-like (PK-like)"/>
    <property type="match status" value="1"/>
</dbReference>
<dbReference type="SUPFAM" id="SSF50729">
    <property type="entry name" value="PH domain-like"/>
    <property type="match status" value="1"/>
</dbReference>
<dbReference type="Pfam" id="PF00130">
    <property type="entry name" value="C1_1"/>
    <property type="match status" value="2"/>
</dbReference>
<accession>A0A183C802</accession>
<comment type="subcellular location">
    <subcellularLocation>
        <location evidence="3">Cytoplasm</location>
    </subcellularLocation>
    <subcellularLocation>
        <location evidence="2">Membrane</location>
    </subcellularLocation>
</comment>
<dbReference type="GO" id="GO:0016020">
    <property type="term" value="C:membrane"/>
    <property type="evidence" value="ECO:0007669"/>
    <property type="project" value="UniProtKB-SubCell"/>
</dbReference>
<dbReference type="SUPFAM" id="SSF53927">
    <property type="entry name" value="Cytidine deaminase-like"/>
    <property type="match status" value="1"/>
</dbReference>
<dbReference type="FunFam" id="3.30.200.20:FF:000042">
    <property type="entry name" value="Aurora kinase A"/>
    <property type="match status" value="1"/>
</dbReference>
<evidence type="ECO:0000256" key="1">
    <source>
        <dbReference type="ARBA" id="ARBA00001946"/>
    </source>
</evidence>
<feature type="compositionally biased region" description="Polar residues" evidence="21">
    <location>
        <begin position="70"/>
        <end position="79"/>
    </location>
</feature>
<comment type="catalytic activity">
    <reaction evidence="19">
        <text>L-threonyl-[protein] + ATP = O-phospho-L-threonyl-[protein] + ADP + H(+)</text>
        <dbReference type="Rhea" id="RHEA:46608"/>
        <dbReference type="Rhea" id="RHEA-COMP:11060"/>
        <dbReference type="Rhea" id="RHEA-COMP:11605"/>
        <dbReference type="ChEBI" id="CHEBI:15378"/>
        <dbReference type="ChEBI" id="CHEBI:30013"/>
        <dbReference type="ChEBI" id="CHEBI:30616"/>
        <dbReference type="ChEBI" id="CHEBI:61977"/>
        <dbReference type="ChEBI" id="CHEBI:456216"/>
        <dbReference type="EC" id="2.7.11.13"/>
    </reaction>
</comment>
<dbReference type="CDD" id="cd01285">
    <property type="entry name" value="nucleoside_deaminase"/>
    <property type="match status" value="1"/>
</dbReference>
<dbReference type="PANTHER" id="PTHR22968:SF15">
    <property type="entry name" value="SERINE_THREONINE-PROTEIN KINASE DKF-1"/>
    <property type="match status" value="1"/>
</dbReference>
<dbReference type="AlphaFoldDB" id="A0A183C802"/>
<dbReference type="PROSITE" id="PS00903">
    <property type="entry name" value="CYT_DCMP_DEAMINASES_1"/>
    <property type="match status" value="1"/>
</dbReference>
<organism evidence="25 26">
    <name type="scientific">Globodera pallida</name>
    <name type="common">Potato cyst nematode worm</name>
    <name type="synonym">Heterodera pallida</name>
    <dbReference type="NCBI Taxonomy" id="36090"/>
    <lineage>
        <taxon>Eukaryota</taxon>
        <taxon>Metazoa</taxon>
        <taxon>Ecdysozoa</taxon>
        <taxon>Nematoda</taxon>
        <taxon>Chromadorea</taxon>
        <taxon>Rhabditida</taxon>
        <taxon>Tylenchina</taxon>
        <taxon>Tylenchomorpha</taxon>
        <taxon>Tylenchoidea</taxon>
        <taxon>Heteroderidae</taxon>
        <taxon>Heteroderinae</taxon>
        <taxon>Globodera</taxon>
    </lineage>
</organism>
<evidence type="ECO:0000256" key="17">
    <source>
        <dbReference type="ARBA" id="ARBA00022842"/>
    </source>
</evidence>
<dbReference type="Proteomes" id="UP000050741">
    <property type="component" value="Unassembled WGS sequence"/>
</dbReference>
<evidence type="ECO:0000256" key="14">
    <source>
        <dbReference type="ARBA" id="ARBA00022777"/>
    </source>
</evidence>
<dbReference type="PROSITE" id="PS00107">
    <property type="entry name" value="PROTEIN_KINASE_ATP"/>
    <property type="match status" value="1"/>
</dbReference>
<evidence type="ECO:0000256" key="3">
    <source>
        <dbReference type="ARBA" id="ARBA00004496"/>
    </source>
</evidence>
<evidence type="ECO:0000313" key="25">
    <source>
        <dbReference type="Proteomes" id="UP000050741"/>
    </source>
</evidence>
<evidence type="ECO:0000256" key="15">
    <source>
        <dbReference type="ARBA" id="ARBA00022833"/>
    </source>
</evidence>
<dbReference type="InterPro" id="IPR011009">
    <property type="entry name" value="Kinase-like_dom_sf"/>
</dbReference>
<name>A0A183C802_GLOPA</name>
<dbReference type="GO" id="GO:0035556">
    <property type="term" value="P:intracellular signal transduction"/>
    <property type="evidence" value="ECO:0007669"/>
    <property type="project" value="TreeGrafter"/>
</dbReference>
<dbReference type="PROSITE" id="PS50011">
    <property type="entry name" value="PROTEIN_KINASE_DOM"/>
    <property type="match status" value="1"/>
</dbReference>
<feature type="region of interest" description="Disordered" evidence="21">
    <location>
        <begin position="37"/>
        <end position="83"/>
    </location>
</feature>
<dbReference type="InterPro" id="IPR017441">
    <property type="entry name" value="Protein_kinase_ATP_BS"/>
</dbReference>
<dbReference type="GO" id="GO:0008270">
    <property type="term" value="F:zinc ion binding"/>
    <property type="evidence" value="ECO:0007669"/>
    <property type="project" value="UniProtKB-KW"/>
</dbReference>
<dbReference type="SUPFAM" id="SSF57889">
    <property type="entry name" value="Cysteine-rich domain"/>
    <property type="match status" value="2"/>
</dbReference>
<keyword evidence="8" id="KW-0597">Phosphoprotein</keyword>
<dbReference type="Pfam" id="PF00383">
    <property type="entry name" value="dCMP_cyt_deam_1"/>
    <property type="match status" value="1"/>
</dbReference>
<dbReference type="GO" id="GO:0016787">
    <property type="term" value="F:hydrolase activity"/>
    <property type="evidence" value="ECO:0007669"/>
    <property type="project" value="InterPro"/>
</dbReference>
<dbReference type="GO" id="GO:0007200">
    <property type="term" value="P:phospholipase C-activating G protein-coupled receptor signaling pathway"/>
    <property type="evidence" value="ECO:0007669"/>
    <property type="project" value="TreeGrafter"/>
</dbReference>
<dbReference type="SMART" id="SM00109">
    <property type="entry name" value="C1"/>
    <property type="match status" value="2"/>
</dbReference>
<dbReference type="GO" id="GO:0005829">
    <property type="term" value="C:cytosol"/>
    <property type="evidence" value="ECO:0007669"/>
    <property type="project" value="TreeGrafter"/>
</dbReference>
<feature type="binding site" evidence="20">
    <location>
        <position position="621"/>
    </location>
    <ligand>
        <name>ATP</name>
        <dbReference type="ChEBI" id="CHEBI:30616"/>
    </ligand>
</feature>
<evidence type="ECO:0000256" key="12">
    <source>
        <dbReference type="ARBA" id="ARBA00022741"/>
    </source>
</evidence>
<evidence type="ECO:0000259" key="23">
    <source>
        <dbReference type="PROSITE" id="PS50081"/>
    </source>
</evidence>
<evidence type="ECO:0000256" key="6">
    <source>
        <dbReference type="ARBA" id="ARBA00022490"/>
    </source>
</evidence>
<keyword evidence="7" id="KW-0723">Serine/threonine-protein kinase</keyword>
<dbReference type="Gene3D" id="1.10.510.10">
    <property type="entry name" value="Transferase(Phosphotransferase) domain 1"/>
    <property type="match status" value="1"/>
</dbReference>
<keyword evidence="14" id="KW-0418">Kinase</keyword>
<dbReference type="PROSITE" id="PS00108">
    <property type="entry name" value="PROTEIN_KINASE_ST"/>
    <property type="match status" value="1"/>
</dbReference>
<dbReference type="InterPro" id="IPR002219">
    <property type="entry name" value="PKC_DAG/PE"/>
</dbReference>
<dbReference type="Pfam" id="PF00069">
    <property type="entry name" value="Pkinase"/>
    <property type="match status" value="1"/>
</dbReference>
<dbReference type="InterPro" id="IPR002125">
    <property type="entry name" value="CMP_dCMP_dom"/>
</dbReference>
<dbReference type="InterPro" id="IPR000719">
    <property type="entry name" value="Prot_kinase_dom"/>
</dbReference>
<keyword evidence="11" id="KW-0677">Repeat</keyword>